<organism evidence="2 3">
    <name type="scientific">Diplogelasinospora grovesii</name>
    <dbReference type="NCBI Taxonomy" id="303347"/>
    <lineage>
        <taxon>Eukaryota</taxon>
        <taxon>Fungi</taxon>
        <taxon>Dikarya</taxon>
        <taxon>Ascomycota</taxon>
        <taxon>Pezizomycotina</taxon>
        <taxon>Sordariomycetes</taxon>
        <taxon>Sordariomycetidae</taxon>
        <taxon>Sordariales</taxon>
        <taxon>Diplogelasinosporaceae</taxon>
        <taxon>Diplogelasinospora</taxon>
    </lineage>
</organism>
<sequence>MAFDVGVGILIPIWGLIGLIDDRHHRAKPSRLPFSGCASWSMPPASKAVAMARAVLVGAEENLRELEIQRHNFMSAKRTPAAIAAELPAQTAHVNAAITRVDAIVERLVAAKKATTEAVRRVGQLSNAALMTAHMSISKQDFAEGILDISEVLVMDPNTAARITPILDELWHEYGGNGMPKKLLDRSNAINDSIAKIIPQEFIVTAR</sequence>
<proteinExistence type="predicted"/>
<name>A0AAN6N0T2_9PEZI</name>
<gene>
    <name evidence="2" type="ORF">QBC46DRAFT_394464</name>
</gene>
<comment type="caution">
    <text evidence="2">The sequence shown here is derived from an EMBL/GenBank/DDBJ whole genome shotgun (WGS) entry which is preliminary data.</text>
</comment>
<dbReference type="Proteomes" id="UP001303473">
    <property type="component" value="Unassembled WGS sequence"/>
</dbReference>
<evidence type="ECO:0000313" key="3">
    <source>
        <dbReference type="Proteomes" id="UP001303473"/>
    </source>
</evidence>
<reference evidence="3" key="1">
    <citation type="journal article" date="2023" name="Mol. Phylogenet. Evol.">
        <title>Genome-scale phylogeny and comparative genomics of the fungal order Sordariales.</title>
        <authorList>
            <person name="Hensen N."/>
            <person name="Bonometti L."/>
            <person name="Westerberg I."/>
            <person name="Brannstrom I.O."/>
            <person name="Guillou S."/>
            <person name="Cros-Aarteil S."/>
            <person name="Calhoun S."/>
            <person name="Haridas S."/>
            <person name="Kuo A."/>
            <person name="Mondo S."/>
            <person name="Pangilinan J."/>
            <person name="Riley R."/>
            <person name="LaButti K."/>
            <person name="Andreopoulos B."/>
            <person name="Lipzen A."/>
            <person name="Chen C."/>
            <person name="Yan M."/>
            <person name="Daum C."/>
            <person name="Ng V."/>
            <person name="Clum A."/>
            <person name="Steindorff A."/>
            <person name="Ohm R.A."/>
            <person name="Martin F."/>
            <person name="Silar P."/>
            <person name="Natvig D.O."/>
            <person name="Lalanne C."/>
            <person name="Gautier V."/>
            <person name="Ament-Velasquez S.L."/>
            <person name="Kruys A."/>
            <person name="Hutchinson M.I."/>
            <person name="Powell A.J."/>
            <person name="Barry K."/>
            <person name="Miller A.N."/>
            <person name="Grigoriev I.V."/>
            <person name="Debuchy R."/>
            <person name="Gladieux P."/>
            <person name="Hiltunen Thoren M."/>
            <person name="Johannesson H."/>
        </authorList>
    </citation>
    <scope>NUCLEOTIDE SEQUENCE [LARGE SCALE GENOMIC DNA]</scope>
    <source>
        <strain evidence="3">CBS 340.73</strain>
    </source>
</reference>
<accession>A0AAN6N0T2</accession>
<keyword evidence="3" id="KW-1185">Reference proteome</keyword>
<keyword evidence="1" id="KW-0175">Coiled coil</keyword>
<protein>
    <submittedName>
        <fullName evidence="2">Uncharacterized protein</fullName>
    </submittedName>
</protein>
<evidence type="ECO:0000313" key="2">
    <source>
        <dbReference type="EMBL" id="KAK3936675.1"/>
    </source>
</evidence>
<dbReference type="AlphaFoldDB" id="A0AAN6N0T2"/>
<dbReference type="EMBL" id="MU853876">
    <property type="protein sequence ID" value="KAK3936675.1"/>
    <property type="molecule type" value="Genomic_DNA"/>
</dbReference>
<evidence type="ECO:0000256" key="1">
    <source>
        <dbReference type="SAM" id="Coils"/>
    </source>
</evidence>
<feature type="coiled-coil region" evidence="1">
    <location>
        <begin position="49"/>
        <end position="76"/>
    </location>
</feature>